<reference evidence="7" key="1">
    <citation type="submission" date="2020-11" db="EMBL/GenBank/DDBJ databases">
        <title>Carbohydrate-dependent, anaerobic sulfur respiration: A novel catabolism in halophilic archaea.</title>
        <authorList>
            <person name="Sorokin D.Y."/>
            <person name="Messina E."/>
            <person name="Smedile F."/>
            <person name="La Cono V."/>
            <person name="Hallsworth J.E."/>
            <person name="Yakimov M.M."/>
        </authorList>
    </citation>
    <scope>NUCLEOTIDE SEQUENCE</scope>
    <source>
        <strain evidence="7">AArc-S</strain>
    </source>
</reference>
<evidence type="ECO:0000256" key="4">
    <source>
        <dbReference type="PIRSR" id="PIRSR036979-1"/>
    </source>
</evidence>
<dbReference type="Pfam" id="PF00491">
    <property type="entry name" value="Arginase"/>
    <property type="match status" value="1"/>
</dbReference>
<keyword evidence="3 5" id="KW-0378">Hydrolase</keyword>
<feature type="binding site" evidence="4">
    <location>
        <position position="258"/>
    </location>
    <ligand>
        <name>Mn(2+)</name>
        <dbReference type="ChEBI" id="CHEBI:29035"/>
        <label>1</label>
    </ligand>
</feature>
<feature type="binding site" evidence="4">
    <location>
        <position position="167"/>
    </location>
    <ligand>
        <name>Mn(2+)</name>
        <dbReference type="ChEBI" id="CHEBI:29035"/>
        <label>1</label>
    </ligand>
</feature>
<evidence type="ECO:0000256" key="3">
    <source>
        <dbReference type="ARBA" id="ARBA00022801"/>
    </source>
</evidence>
<feature type="binding site" evidence="4">
    <location>
        <position position="139"/>
    </location>
    <ligand>
        <name>Mn(2+)</name>
        <dbReference type="ChEBI" id="CHEBI:29035"/>
        <label>1</label>
    </ligand>
</feature>
<dbReference type="PIRSF" id="PIRSF036979">
    <property type="entry name" value="Arginase"/>
    <property type="match status" value="1"/>
</dbReference>
<sequence length="333" mass="36118">MARAEPEEKFRDRDSPGYSGVKTFLGADTAEPEEIDDSVDAAVYGVPYDGAVSNKPGTRYGPEALRAATARRGSYTFESDRKSYNIATDRSAAYDEITFRDCGDAPVVPNDIEATYESVVEFSETVSEQTMPIMIGGDHYLTYPAFVGYANAVEDDVGLIHLDAHTDTWGESDLYGEHYHGSPMARIDETEYGGYENHAMVGIRGHADMEFLDIVDDEGLYVDFARDVHEKGIEACIEGAIEHATDGVDQVYLTMDIDVVDPSFAPGTGTPSPGGITSNDFLRAADLLGECDAIGAVDLVEVLPTEDPAGTTSLVGATALTRFLESYFYEDTQ</sequence>
<dbReference type="InterPro" id="IPR006035">
    <property type="entry name" value="Ureohydrolase"/>
</dbReference>
<dbReference type="GO" id="GO:0008783">
    <property type="term" value="F:agmatinase activity"/>
    <property type="evidence" value="ECO:0007669"/>
    <property type="project" value="TreeGrafter"/>
</dbReference>
<dbReference type="AlphaFoldDB" id="A0A897MI34"/>
<proteinExistence type="inferred from homology"/>
<dbReference type="GeneID" id="70683943"/>
<feature type="binding site" evidence="4">
    <location>
        <position position="163"/>
    </location>
    <ligand>
        <name>Mn(2+)</name>
        <dbReference type="ChEBI" id="CHEBI:29035"/>
        <label>1</label>
    </ligand>
</feature>
<comment type="cofactor">
    <cofactor evidence="4">
        <name>Mn(2+)</name>
        <dbReference type="ChEBI" id="CHEBI:29035"/>
    </cofactor>
    <text evidence="4">Binds 2 manganese ions per subunit.</text>
</comment>
<dbReference type="RefSeq" id="WP_238478899.1">
    <property type="nucleotide sequence ID" value="NZ_CP064786.1"/>
</dbReference>
<dbReference type="Proteomes" id="UP000663586">
    <property type="component" value="Chromosome"/>
</dbReference>
<keyword evidence="8" id="KW-1185">Reference proteome</keyword>
<evidence type="ECO:0000256" key="2">
    <source>
        <dbReference type="ARBA" id="ARBA00022723"/>
    </source>
</evidence>
<dbReference type="Gene3D" id="3.40.800.10">
    <property type="entry name" value="Ureohydrolase domain"/>
    <property type="match status" value="1"/>
</dbReference>
<dbReference type="PANTHER" id="PTHR11358">
    <property type="entry name" value="ARGINASE/AGMATINASE"/>
    <property type="match status" value="1"/>
</dbReference>
<dbReference type="SUPFAM" id="SSF52768">
    <property type="entry name" value="Arginase/deacetylase"/>
    <property type="match status" value="1"/>
</dbReference>
<dbReference type="KEGG" id="hara:AArcS_0562"/>
<feature type="region of interest" description="Disordered" evidence="6">
    <location>
        <begin position="1"/>
        <end position="30"/>
    </location>
</feature>
<dbReference type="InterPro" id="IPR020855">
    <property type="entry name" value="Ureohydrolase_Mn_BS"/>
</dbReference>
<organism evidence="7 8">
    <name type="scientific">Natranaeroarchaeum sulfidigenes</name>
    <dbReference type="NCBI Taxonomy" id="2784880"/>
    <lineage>
        <taxon>Archaea</taxon>
        <taxon>Methanobacteriati</taxon>
        <taxon>Methanobacteriota</taxon>
        <taxon>Stenosarchaea group</taxon>
        <taxon>Halobacteria</taxon>
        <taxon>Halobacteriales</taxon>
        <taxon>Natronoarchaeaceae</taxon>
        <taxon>Natranaeroarchaeum</taxon>
    </lineage>
</organism>
<dbReference type="PRINTS" id="PR00116">
    <property type="entry name" value="ARGINASE"/>
</dbReference>
<feature type="binding site" evidence="4">
    <location>
        <position position="165"/>
    </location>
    <ligand>
        <name>Mn(2+)</name>
        <dbReference type="ChEBI" id="CHEBI:29035"/>
        <label>1</label>
    </ligand>
</feature>
<name>A0A897MI34_9EURY</name>
<evidence type="ECO:0000256" key="6">
    <source>
        <dbReference type="SAM" id="MobiDB-lite"/>
    </source>
</evidence>
<evidence type="ECO:0000313" key="8">
    <source>
        <dbReference type="Proteomes" id="UP000663586"/>
    </source>
</evidence>
<keyword evidence="2 4" id="KW-0479">Metal-binding</keyword>
<dbReference type="GO" id="GO:0033389">
    <property type="term" value="P:putrescine biosynthetic process from arginine, via agmatine"/>
    <property type="evidence" value="ECO:0007669"/>
    <property type="project" value="TreeGrafter"/>
</dbReference>
<dbReference type="PROSITE" id="PS51409">
    <property type="entry name" value="ARGINASE_2"/>
    <property type="match status" value="1"/>
</dbReference>
<accession>A0A897MI34</accession>
<dbReference type="CDD" id="cd09990">
    <property type="entry name" value="Agmatinase-like"/>
    <property type="match status" value="1"/>
</dbReference>
<dbReference type="EMBL" id="CP064786">
    <property type="protein sequence ID" value="QSG01790.1"/>
    <property type="molecule type" value="Genomic_DNA"/>
</dbReference>
<keyword evidence="4" id="KW-0464">Manganese</keyword>
<evidence type="ECO:0000313" key="7">
    <source>
        <dbReference type="EMBL" id="QSG01790.1"/>
    </source>
</evidence>
<evidence type="ECO:0000256" key="5">
    <source>
        <dbReference type="RuleBase" id="RU003684"/>
    </source>
</evidence>
<protein>
    <submittedName>
        <fullName evidence="7">Arginase family enzyme</fullName>
    </submittedName>
</protein>
<dbReference type="GO" id="GO:0046872">
    <property type="term" value="F:metal ion binding"/>
    <property type="evidence" value="ECO:0007669"/>
    <property type="project" value="UniProtKB-KW"/>
</dbReference>
<gene>
    <name evidence="7" type="primary">speB2</name>
    <name evidence="7" type="ORF">AArcS_0562</name>
</gene>
<dbReference type="InterPro" id="IPR023696">
    <property type="entry name" value="Ureohydrolase_dom_sf"/>
</dbReference>
<dbReference type="PROSITE" id="PS01053">
    <property type="entry name" value="ARGINASE_1"/>
    <property type="match status" value="1"/>
</dbReference>
<feature type="compositionally biased region" description="Basic and acidic residues" evidence="6">
    <location>
        <begin position="1"/>
        <end position="15"/>
    </location>
</feature>
<feature type="binding site" evidence="4">
    <location>
        <position position="256"/>
    </location>
    <ligand>
        <name>Mn(2+)</name>
        <dbReference type="ChEBI" id="CHEBI:29035"/>
        <label>1</label>
    </ligand>
</feature>
<dbReference type="PANTHER" id="PTHR11358:SF26">
    <property type="entry name" value="GUANIDINO ACID HYDROLASE, MITOCHONDRIAL"/>
    <property type="match status" value="1"/>
</dbReference>
<comment type="similarity">
    <text evidence="1">Belongs to the arginase family. Agmatinase subfamily.</text>
</comment>
<evidence type="ECO:0000256" key="1">
    <source>
        <dbReference type="ARBA" id="ARBA00009227"/>
    </source>
</evidence>